<evidence type="ECO:0000313" key="3">
    <source>
        <dbReference type="EMBL" id="MDQ0111491.1"/>
    </source>
</evidence>
<evidence type="ECO:0000256" key="1">
    <source>
        <dbReference type="SAM" id="Phobius"/>
    </source>
</evidence>
<keyword evidence="1" id="KW-0472">Membrane</keyword>
<evidence type="ECO:0000313" key="4">
    <source>
        <dbReference type="Proteomes" id="UP001229346"/>
    </source>
</evidence>
<dbReference type="Gene3D" id="3.10.450.40">
    <property type="match status" value="2"/>
</dbReference>
<dbReference type="InterPro" id="IPR041401">
    <property type="entry name" value="TseB-like_dom"/>
</dbReference>
<reference evidence="3 4" key="1">
    <citation type="submission" date="2023-07" db="EMBL/GenBank/DDBJ databases">
        <title>Sorghum-associated microbial communities from plants grown in Nebraska, USA.</title>
        <authorList>
            <person name="Schachtman D."/>
        </authorList>
    </citation>
    <scope>NUCLEOTIDE SEQUENCE [LARGE SCALE GENOMIC DNA]</scope>
    <source>
        <strain evidence="3 4">CC482</strain>
    </source>
</reference>
<dbReference type="SUPFAM" id="SSF54403">
    <property type="entry name" value="Cystatin/monellin"/>
    <property type="match status" value="2"/>
</dbReference>
<dbReference type="Pfam" id="PF17881">
    <property type="entry name" value="TseB"/>
    <property type="match status" value="1"/>
</dbReference>
<dbReference type="RefSeq" id="WP_307201526.1">
    <property type="nucleotide sequence ID" value="NZ_JAUSSU010000002.1"/>
</dbReference>
<evidence type="ECO:0000259" key="2">
    <source>
        <dbReference type="Pfam" id="PF17881"/>
    </source>
</evidence>
<feature type="transmembrane region" description="Helical" evidence="1">
    <location>
        <begin position="6"/>
        <end position="25"/>
    </location>
</feature>
<keyword evidence="4" id="KW-1185">Reference proteome</keyword>
<sequence>MTTQRWIFAVVAILLLIVTTIAIYYKDIKSPRWSDERAVKAEAIEEAQLTEVDQVSKHVWDQVSWFVSGKNADGEQMYVWLQKPTDEEMPAAEPIIMKASDAEAEKGIRAKFELAKPEADVLRVQPGLLDGKPAWEIFYTLKTDHNHYYYEFYSFTSGELMNLYKLPAKTEPN</sequence>
<dbReference type="EMBL" id="JAUSSU010000002">
    <property type="protein sequence ID" value="MDQ0111491.1"/>
    <property type="molecule type" value="Genomic_DNA"/>
</dbReference>
<dbReference type="Proteomes" id="UP001229346">
    <property type="component" value="Unassembled WGS sequence"/>
</dbReference>
<feature type="domain" description="Cell wall elongation regulator TseB-like" evidence="2">
    <location>
        <begin position="41"/>
        <end position="81"/>
    </location>
</feature>
<keyword evidence="1" id="KW-1133">Transmembrane helix</keyword>
<organism evidence="3 4">
    <name type="scientific">Paenibacillus harenae</name>
    <dbReference type="NCBI Taxonomy" id="306543"/>
    <lineage>
        <taxon>Bacteria</taxon>
        <taxon>Bacillati</taxon>
        <taxon>Bacillota</taxon>
        <taxon>Bacilli</taxon>
        <taxon>Bacillales</taxon>
        <taxon>Paenibacillaceae</taxon>
        <taxon>Paenibacillus</taxon>
    </lineage>
</organism>
<accession>A0ABT9TX64</accession>
<comment type="caution">
    <text evidence="3">The sequence shown here is derived from an EMBL/GenBank/DDBJ whole genome shotgun (WGS) entry which is preliminary data.</text>
</comment>
<name>A0ABT9TX64_PAEHA</name>
<proteinExistence type="predicted"/>
<keyword evidence="1" id="KW-0812">Transmembrane</keyword>
<gene>
    <name evidence="3" type="ORF">J2T15_000924</name>
</gene>
<dbReference type="InterPro" id="IPR046350">
    <property type="entry name" value="Cystatin_sf"/>
</dbReference>
<protein>
    <submittedName>
        <fullName evidence="3">Uncharacterized protein YpmB</fullName>
    </submittedName>
</protein>